<accession>A0AAD5PX91</accession>
<feature type="compositionally biased region" description="Basic and acidic residues" evidence="1">
    <location>
        <begin position="65"/>
        <end position="77"/>
    </location>
</feature>
<name>A0AAD5PX91_9CRUS</name>
<feature type="region of interest" description="Disordered" evidence="1">
    <location>
        <begin position="56"/>
        <end position="81"/>
    </location>
</feature>
<evidence type="ECO:0000256" key="1">
    <source>
        <dbReference type="SAM" id="MobiDB-lite"/>
    </source>
</evidence>
<dbReference type="AlphaFoldDB" id="A0AAD5PX91"/>
<reference evidence="2 3" key="1">
    <citation type="submission" date="2022-05" db="EMBL/GenBank/DDBJ databases">
        <title>A multi-omics perspective on studying reproductive biology in Daphnia sinensis.</title>
        <authorList>
            <person name="Jia J."/>
        </authorList>
    </citation>
    <scope>NUCLEOTIDE SEQUENCE [LARGE SCALE GENOMIC DNA]</scope>
    <source>
        <strain evidence="2 3">WSL</strain>
    </source>
</reference>
<proteinExistence type="predicted"/>
<evidence type="ECO:0000313" key="2">
    <source>
        <dbReference type="EMBL" id="KAI9562757.1"/>
    </source>
</evidence>
<protein>
    <submittedName>
        <fullName evidence="2">Uncharacterized protein</fullName>
    </submittedName>
</protein>
<dbReference type="Proteomes" id="UP000820818">
    <property type="component" value="Linkage Group LG2"/>
</dbReference>
<keyword evidence="3" id="KW-1185">Reference proteome</keyword>
<organism evidence="2 3">
    <name type="scientific">Daphnia sinensis</name>
    <dbReference type="NCBI Taxonomy" id="1820382"/>
    <lineage>
        <taxon>Eukaryota</taxon>
        <taxon>Metazoa</taxon>
        <taxon>Ecdysozoa</taxon>
        <taxon>Arthropoda</taxon>
        <taxon>Crustacea</taxon>
        <taxon>Branchiopoda</taxon>
        <taxon>Diplostraca</taxon>
        <taxon>Cladocera</taxon>
        <taxon>Anomopoda</taxon>
        <taxon>Daphniidae</taxon>
        <taxon>Daphnia</taxon>
        <taxon>Daphnia similis group</taxon>
    </lineage>
</organism>
<gene>
    <name evidence="2" type="ORF">GHT06_010211</name>
</gene>
<feature type="region of interest" description="Disordered" evidence="1">
    <location>
        <begin position="1"/>
        <end position="43"/>
    </location>
</feature>
<evidence type="ECO:0000313" key="3">
    <source>
        <dbReference type="Proteomes" id="UP000820818"/>
    </source>
</evidence>
<sequence length="94" mass="11263">MIMNMLVENREASKKGGGNRKRRKKEEVDSRSPTSSKMPHLFGVPSCTEMLLKKSPFGKRMRFKHEKEMRPARGHRNEFKKKRIKIKKEYRLCW</sequence>
<dbReference type="EMBL" id="WJBH02000002">
    <property type="protein sequence ID" value="KAI9562757.1"/>
    <property type="molecule type" value="Genomic_DNA"/>
</dbReference>
<comment type="caution">
    <text evidence="2">The sequence shown here is derived from an EMBL/GenBank/DDBJ whole genome shotgun (WGS) entry which is preliminary data.</text>
</comment>